<dbReference type="Gene3D" id="1.25.40.10">
    <property type="entry name" value="Tetratricopeptide repeat domain"/>
    <property type="match status" value="1"/>
</dbReference>
<evidence type="ECO:0000313" key="1">
    <source>
        <dbReference type="EMBL" id="UFP94218.1"/>
    </source>
</evidence>
<keyword evidence="2" id="KW-1185">Reference proteome</keyword>
<sequence length="139" mass="15754">MNTVQELFDESIQRYEAGEAAAVLLPVFRDIAEKQPKNGPALTCLAWLYLLNSEAPKALKAAKQATKLAPADAQAYVNLSLAMLETGQKGVREPIERARQVCQLDPKQAEEVRKNFEEGLKRRPEWKELTKVRNWLFES</sequence>
<name>A0ABY3PKZ2_9CYAN</name>
<dbReference type="Proteomes" id="UP001054846">
    <property type="component" value="Chromosome"/>
</dbReference>
<evidence type="ECO:0000313" key="2">
    <source>
        <dbReference type="Proteomes" id="UP001054846"/>
    </source>
</evidence>
<accession>A0ABY3PKZ2</accession>
<gene>
    <name evidence="1" type="ORF">ISF26_21065</name>
</gene>
<proteinExistence type="predicted"/>
<evidence type="ECO:0008006" key="3">
    <source>
        <dbReference type="Google" id="ProtNLM"/>
    </source>
</evidence>
<dbReference type="RefSeq" id="WP_230841273.1">
    <property type="nucleotide sequence ID" value="NZ_CP063845.1"/>
</dbReference>
<dbReference type="EMBL" id="CP063845">
    <property type="protein sequence ID" value="UFP94218.1"/>
    <property type="molecule type" value="Genomic_DNA"/>
</dbReference>
<dbReference type="InterPro" id="IPR011990">
    <property type="entry name" value="TPR-like_helical_dom_sf"/>
</dbReference>
<organism evidence="1 2">
    <name type="scientific">Gloeobacter morelensis MG652769</name>
    <dbReference type="NCBI Taxonomy" id="2781736"/>
    <lineage>
        <taxon>Bacteria</taxon>
        <taxon>Bacillati</taxon>
        <taxon>Cyanobacteriota</taxon>
        <taxon>Cyanophyceae</taxon>
        <taxon>Gloeobacterales</taxon>
        <taxon>Gloeobacteraceae</taxon>
        <taxon>Gloeobacter</taxon>
        <taxon>Gloeobacter morelensis</taxon>
    </lineage>
</organism>
<dbReference type="SUPFAM" id="SSF48452">
    <property type="entry name" value="TPR-like"/>
    <property type="match status" value="1"/>
</dbReference>
<reference evidence="1 2" key="1">
    <citation type="journal article" date="2021" name="Genome Biol. Evol.">
        <title>Complete Genome Sequencing of a Novel Gloeobacter Species from a Waterfall Cave in Mexico.</title>
        <authorList>
            <person name="Saw J.H."/>
            <person name="Cardona T."/>
            <person name="Montejano G."/>
        </authorList>
    </citation>
    <scope>NUCLEOTIDE SEQUENCE [LARGE SCALE GENOMIC DNA]</scope>
    <source>
        <strain evidence="1">MG652769</strain>
    </source>
</reference>
<protein>
    <recommendedName>
        <fullName evidence="3">TPR repeat-containing protein</fullName>
    </recommendedName>
</protein>